<accession>A0A381RXL8</accession>
<dbReference type="PANTHER" id="PTHR13847">
    <property type="entry name" value="SARCOSINE DEHYDROGENASE-RELATED"/>
    <property type="match status" value="1"/>
</dbReference>
<sequence>ARMLRISNYSKECLNELESETNIDYEQRKKGLLQVLRTDKQIAETRKDIAVLDKFKVKYNILDIDGCIAKEPGLRHVKDKIAGGLYFDGDQTGNCFLFTNELQKKCIEMGVKFEFGVNIEKLNLKNKEISGIETDRGELTSDKYLVTLGSYSPQLLNPIGINIPVYPVKGYSVTLPVVNEEDAPQSTLLDETYKVAITRLGDKVRVAGTAQLTGHNLDLRQKSRNTIRHSFGDLFPQAADMNSDDEFWTGLRPMTPDGPPIIGKTPYSNLYLNTGHGTLGWTMSAGSGKLIADIVSDNEPKIELEGLGMNRYPFAN</sequence>
<evidence type="ECO:0000256" key="1">
    <source>
        <dbReference type="ARBA" id="ARBA00009410"/>
    </source>
</evidence>
<evidence type="ECO:0000259" key="2">
    <source>
        <dbReference type="Pfam" id="PF01266"/>
    </source>
</evidence>
<proteinExistence type="inferred from homology"/>
<dbReference type="PANTHER" id="PTHR13847:SF280">
    <property type="entry name" value="D-AMINO ACID DEHYDROGENASE"/>
    <property type="match status" value="1"/>
</dbReference>
<protein>
    <recommendedName>
        <fullName evidence="2">FAD dependent oxidoreductase domain-containing protein</fullName>
    </recommendedName>
</protein>
<evidence type="ECO:0000313" key="3">
    <source>
        <dbReference type="EMBL" id="SUZ96582.1"/>
    </source>
</evidence>
<feature type="domain" description="FAD dependent oxidoreductase" evidence="2">
    <location>
        <begin position="2"/>
        <end position="293"/>
    </location>
</feature>
<organism evidence="3">
    <name type="scientific">marine metagenome</name>
    <dbReference type="NCBI Taxonomy" id="408172"/>
    <lineage>
        <taxon>unclassified sequences</taxon>
        <taxon>metagenomes</taxon>
        <taxon>ecological metagenomes</taxon>
    </lineage>
</organism>
<feature type="non-terminal residue" evidence="3">
    <location>
        <position position="1"/>
    </location>
</feature>
<dbReference type="Gene3D" id="3.50.50.60">
    <property type="entry name" value="FAD/NAD(P)-binding domain"/>
    <property type="match status" value="1"/>
</dbReference>
<gene>
    <name evidence="3" type="ORF">METZ01_LOCUS49436</name>
</gene>
<dbReference type="NCBIfam" id="NF001933">
    <property type="entry name" value="PRK00711.1"/>
    <property type="match status" value="1"/>
</dbReference>
<dbReference type="Gene3D" id="3.30.9.10">
    <property type="entry name" value="D-Amino Acid Oxidase, subunit A, domain 2"/>
    <property type="match status" value="1"/>
</dbReference>
<reference evidence="3" key="1">
    <citation type="submission" date="2018-05" db="EMBL/GenBank/DDBJ databases">
        <authorList>
            <person name="Lanie J.A."/>
            <person name="Ng W.-L."/>
            <person name="Kazmierczak K.M."/>
            <person name="Andrzejewski T.M."/>
            <person name="Davidsen T.M."/>
            <person name="Wayne K.J."/>
            <person name="Tettelin H."/>
            <person name="Glass J.I."/>
            <person name="Rusch D."/>
            <person name="Podicherti R."/>
            <person name="Tsui H.-C.T."/>
            <person name="Winkler M.E."/>
        </authorList>
    </citation>
    <scope>NUCLEOTIDE SEQUENCE</scope>
</reference>
<dbReference type="GO" id="GO:0005886">
    <property type="term" value="C:plasma membrane"/>
    <property type="evidence" value="ECO:0007669"/>
    <property type="project" value="TreeGrafter"/>
</dbReference>
<dbReference type="InterPro" id="IPR006076">
    <property type="entry name" value="FAD-dep_OxRdtase"/>
</dbReference>
<comment type="similarity">
    <text evidence="1">Belongs to the DadA oxidoreductase family.</text>
</comment>
<dbReference type="GO" id="GO:0008718">
    <property type="term" value="F:D-amino-acid dehydrogenase activity"/>
    <property type="evidence" value="ECO:0007669"/>
    <property type="project" value="TreeGrafter"/>
</dbReference>
<dbReference type="EMBL" id="UINC01002429">
    <property type="protein sequence ID" value="SUZ96582.1"/>
    <property type="molecule type" value="Genomic_DNA"/>
</dbReference>
<dbReference type="InterPro" id="IPR036188">
    <property type="entry name" value="FAD/NAD-bd_sf"/>
</dbReference>
<dbReference type="SUPFAM" id="SSF51905">
    <property type="entry name" value="FAD/NAD(P)-binding domain"/>
    <property type="match status" value="1"/>
</dbReference>
<dbReference type="Pfam" id="PF01266">
    <property type="entry name" value="DAO"/>
    <property type="match status" value="1"/>
</dbReference>
<dbReference type="AlphaFoldDB" id="A0A381RXL8"/>
<dbReference type="GO" id="GO:0055130">
    <property type="term" value="P:D-alanine catabolic process"/>
    <property type="evidence" value="ECO:0007669"/>
    <property type="project" value="TreeGrafter"/>
</dbReference>
<dbReference type="GO" id="GO:0005737">
    <property type="term" value="C:cytoplasm"/>
    <property type="evidence" value="ECO:0007669"/>
    <property type="project" value="TreeGrafter"/>
</dbReference>
<name>A0A381RXL8_9ZZZZ</name>
<dbReference type="SUPFAM" id="SSF54373">
    <property type="entry name" value="FAD-linked reductases, C-terminal domain"/>
    <property type="match status" value="1"/>
</dbReference>